<dbReference type="RefSeq" id="WP_199462396.1">
    <property type="nucleotide sequence ID" value="NZ_JAEMUH010000007.1"/>
</dbReference>
<keyword evidence="2" id="KW-1185">Reference proteome</keyword>
<gene>
    <name evidence="1" type="ORF">JHD44_08840</name>
</gene>
<evidence type="ECO:0000313" key="1">
    <source>
        <dbReference type="EMBL" id="MBJ7550785.1"/>
    </source>
</evidence>
<protein>
    <recommendedName>
        <fullName evidence="3">AlpA family transcriptional regulator</fullName>
    </recommendedName>
</protein>
<sequence>MSEQTLTTAPSMVDVFAAAGAPTKFFNGSQLQKRYGISSSTFHRWRQNDCPHKLPEPRFGEGKSARWALEDIVEWENAKKQAHVA</sequence>
<evidence type="ECO:0008006" key="3">
    <source>
        <dbReference type="Google" id="ProtNLM"/>
    </source>
</evidence>
<dbReference type="InterPro" id="IPR036388">
    <property type="entry name" value="WH-like_DNA-bd_sf"/>
</dbReference>
<accession>A0ABS0ZAV7</accession>
<evidence type="ECO:0000313" key="2">
    <source>
        <dbReference type="Proteomes" id="UP000598488"/>
    </source>
</evidence>
<dbReference type="Proteomes" id="UP000598488">
    <property type="component" value="Unassembled WGS sequence"/>
</dbReference>
<proteinExistence type="predicted"/>
<dbReference type="Gene3D" id="1.10.10.10">
    <property type="entry name" value="Winged helix-like DNA-binding domain superfamily/Winged helix DNA-binding domain"/>
    <property type="match status" value="1"/>
</dbReference>
<reference evidence="1 2" key="1">
    <citation type="submission" date="2020-12" db="EMBL/GenBank/DDBJ databases">
        <title>Comparative genome analysis of fungal antagonists Marinomonas ostreistagni 398 and M. spartinae 468.</title>
        <authorList>
            <person name="Fields J.L."/>
            <person name="Mavrodi O.V."/>
            <person name="Biber P.D."/>
            <person name="Indest K.J."/>
            <person name="Mavrodi D.V."/>
        </authorList>
    </citation>
    <scope>NUCLEOTIDE SEQUENCE [LARGE SCALE GENOMIC DNA]</scope>
    <source>
        <strain evidence="1 2">USM7</strain>
    </source>
</reference>
<comment type="caution">
    <text evidence="1">The sequence shown here is derived from an EMBL/GenBank/DDBJ whole genome shotgun (WGS) entry which is preliminary data.</text>
</comment>
<organism evidence="1 2">
    <name type="scientific">Marinomonas ostreistagni</name>
    <dbReference type="NCBI Taxonomy" id="359209"/>
    <lineage>
        <taxon>Bacteria</taxon>
        <taxon>Pseudomonadati</taxon>
        <taxon>Pseudomonadota</taxon>
        <taxon>Gammaproteobacteria</taxon>
        <taxon>Oceanospirillales</taxon>
        <taxon>Oceanospirillaceae</taxon>
        <taxon>Marinomonas</taxon>
    </lineage>
</organism>
<dbReference type="InterPro" id="IPR009061">
    <property type="entry name" value="DNA-bd_dom_put_sf"/>
</dbReference>
<dbReference type="EMBL" id="JAEMUH010000007">
    <property type="protein sequence ID" value="MBJ7550785.1"/>
    <property type="molecule type" value="Genomic_DNA"/>
</dbReference>
<name>A0ABS0ZAV7_9GAMM</name>
<dbReference type="SUPFAM" id="SSF46955">
    <property type="entry name" value="Putative DNA-binding domain"/>
    <property type="match status" value="1"/>
</dbReference>